<dbReference type="OrthoDB" id="2656529at2"/>
<dbReference type="Pfam" id="PF13022">
    <property type="entry name" value="HTH_Tnp_1_2"/>
    <property type="match status" value="1"/>
</dbReference>
<evidence type="ECO:0000259" key="1">
    <source>
        <dbReference type="Pfam" id="PF13022"/>
    </source>
</evidence>
<dbReference type="Proteomes" id="UP000214666">
    <property type="component" value="Chromosome"/>
</dbReference>
<keyword evidence="3" id="KW-1185">Reference proteome</keyword>
<feature type="domain" description="Homeodomain phBC6A51-type" evidence="1">
    <location>
        <begin position="11"/>
        <end position="75"/>
    </location>
</feature>
<reference evidence="2 3" key="1">
    <citation type="submission" date="2017-03" db="EMBL/GenBank/DDBJ databases">
        <title>Complete genome sequence of Paenibacillus Kribbensis producing bioflocculants.</title>
        <authorList>
            <person name="Lee H.-G."/>
            <person name="Oh H.-M."/>
        </authorList>
    </citation>
    <scope>NUCLEOTIDE SEQUENCE [LARGE SCALE GENOMIC DNA]</scope>
    <source>
        <strain evidence="2 3">AM49</strain>
    </source>
</reference>
<organism evidence="2 3">
    <name type="scientific">Paenibacillus kribbensis</name>
    <dbReference type="NCBI Taxonomy" id="172713"/>
    <lineage>
        <taxon>Bacteria</taxon>
        <taxon>Bacillati</taxon>
        <taxon>Bacillota</taxon>
        <taxon>Bacilli</taxon>
        <taxon>Bacillales</taxon>
        <taxon>Paenibacillaceae</taxon>
        <taxon>Paenibacillus</taxon>
    </lineage>
</organism>
<accession>A0A222WM21</accession>
<evidence type="ECO:0000313" key="2">
    <source>
        <dbReference type="EMBL" id="ASR46833.1"/>
    </source>
</evidence>
<dbReference type="InterPro" id="IPR009057">
    <property type="entry name" value="Homeodomain-like_sf"/>
</dbReference>
<gene>
    <name evidence="2" type="ORF">B4V02_09140</name>
</gene>
<dbReference type="RefSeq" id="WP_094154553.1">
    <property type="nucleotide sequence ID" value="NZ_CP020028.1"/>
</dbReference>
<sequence>MTNKKRKRRARPPLDERHRLAIEMLARKGVHYTMDEIAALCGVDRRTLYRWRQREDFNKEYERVHRGFISAIRRRHRSAVDWLALSADEITERCRMFGLI</sequence>
<dbReference type="SUPFAM" id="SSF46689">
    <property type="entry name" value="Homeodomain-like"/>
    <property type="match status" value="1"/>
</dbReference>
<dbReference type="AlphaFoldDB" id="A0A222WM21"/>
<dbReference type="Gene3D" id="1.10.10.60">
    <property type="entry name" value="Homeodomain-like"/>
    <property type="match status" value="1"/>
</dbReference>
<evidence type="ECO:0000313" key="3">
    <source>
        <dbReference type="Proteomes" id="UP000214666"/>
    </source>
</evidence>
<dbReference type="EMBL" id="CP020028">
    <property type="protein sequence ID" value="ASR46833.1"/>
    <property type="molecule type" value="Genomic_DNA"/>
</dbReference>
<proteinExistence type="predicted"/>
<dbReference type="KEGG" id="pkb:B4V02_09140"/>
<dbReference type="InterPro" id="IPR024978">
    <property type="entry name" value="Homeodomain_phBC6A51-type"/>
</dbReference>
<protein>
    <recommendedName>
        <fullName evidence="1">Homeodomain phBC6A51-type domain-containing protein</fullName>
    </recommendedName>
</protein>
<name>A0A222WM21_9BACL</name>